<dbReference type="Proteomes" id="UP000294958">
    <property type="component" value="Unassembled WGS sequence"/>
</dbReference>
<evidence type="ECO:0000259" key="1">
    <source>
        <dbReference type="Pfam" id="PF13610"/>
    </source>
</evidence>
<protein>
    <submittedName>
        <fullName evidence="2">Transposase-like protein</fullName>
    </submittedName>
</protein>
<evidence type="ECO:0000313" key="2">
    <source>
        <dbReference type="EMBL" id="TDR30937.1"/>
    </source>
</evidence>
<dbReference type="InterPro" id="IPR032874">
    <property type="entry name" value="DDE_dom"/>
</dbReference>
<dbReference type="InterPro" id="IPR012337">
    <property type="entry name" value="RNaseH-like_sf"/>
</dbReference>
<sequence length="253" mass="29938">MEDRISQTIFWMRILRLTETLHIGLLTAVCRSRMEIRSQFRSPPRSRFRFYLRDLEEMMAERGIAVGHTTIHRWTVRCTPLLVARFKRRKRSVTGRWQMDEAYINVCGQWMYLCHAIDSVGDTVEFRFSEQRDLLSARRFFGKAPARHGRPDRIVIDGSQTNHEATVACDTTNRLRDRSRRRLKPRPCRGRCRWRMMRPGFLPRSRSRLPNQPRTCGASIRRRISISVRSGLLRRTGRVAMLDHSVRSRNLID</sequence>
<keyword evidence="3" id="KW-1185">Reference proteome</keyword>
<dbReference type="PANTHER" id="PTHR35528">
    <property type="entry name" value="BLL1675 PROTEIN"/>
    <property type="match status" value="1"/>
</dbReference>
<gene>
    <name evidence="2" type="ORF">DES43_1384</name>
</gene>
<dbReference type="Gene3D" id="3.30.420.10">
    <property type="entry name" value="Ribonuclease H-like superfamily/Ribonuclease H"/>
    <property type="match status" value="1"/>
</dbReference>
<name>A0A4R6Y665_9HYPH</name>
<evidence type="ECO:0000313" key="3">
    <source>
        <dbReference type="Proteomes" id="UP000294958"/>
    </source>
</evidence>
<dbReference type="EMBL" id="SNZF01000038">
    <property type="protein sequence ID" value="TDR30937.1"/>
    <property type="molecule type" value="Genomic_DNA"/>
</dbReference>
<proteinExistence type="predicted"/>
<dbReference type="AlphaFoldDB" id="A0A4R6Y665"/>
<dbReference type="Pfam" id="PF13610">
    <property type="entry name" value="DDE_Tnp_IS240"/>
    <property type="match status" value="1"/>
</dbReference>
<dbReference type="InterPro" id="IPR052183">
    <property type="entry name" value="IS_Transposase"/>
</dbReference>
<dbReference type="GO" id="GO:0003676">
    <property type="term" value="F:nucleic acid binding"/>
    <property type="evidence" value="ECO:0007669"/>
    <property type="project" value="InterPro"/>
</dbReference>
<feature type="domain" description="DDE" evidence="1">
    <location>
        <begin position="96"/>
        <end position="169"/>
    </location>
</feature>
<organism evidence="2 3">
    <name type="scientific">Aquamicrobium defluvii</name>
    <dbReference type="NCBI Taxonomy" id="69279"/>
    <lineage>
        <taxon>Bacteria</taxon>
        <taxon>Pseudomonadati</taxon>
        <taxon>Pseudomonadota</taxon>
        <taxon>Alphaproteobacteria</taxon>
        <taxon>Hyphomicrobiales</taxon>
        <taxon>Phyllobacteriaceae</taxon>
        <taxon>Aquamicrobium</taxon>
    </lineage>
</organism>
<dbReference type="InterPro" id="IPR036397">
    <property type="entry name" value="RNaseH_sf"/>
</dbReference>
<dbReference type="SUPFAM" id="SSF53098">
    <property type="entry name" value="Ribonuclease H-like"/>
    <property type="match status" value="1"/>
</dbReference>
<accession>A0A4R6Y665</accession>
<dbReference type="PANTHER" id="PTHR35528:SF3">
    <property type="entry name" value="BLL1675 PROTEIN"/>
    <property type="match status" value="1"/>
</dbReference>
<reference evidence="2 3" key="1">
    <citation type="submission" date="2019-03" db="EMBL/GenBank/DDBJ databases">
        <title>Genomic Encyclopedia of Type Strains, Phase IV (KMG-IV): sequencing the most valuable type-strain genomes for metagenomic binning, comparative biology and taxonomic classification.</title>
        <authorList>
            <person name="Goeker M."/>
        </authorList>
    </citation>
    <scope>NUCLEOTIDE SEQUENCE [LARGE SCALE GENOMIC DNA]</scope>
    <source>
        <strain evidence="2 3">DSM 11603</strain>
    </source>
</reference>
<comment type="caution">
    <text evidence="2">The sequence shown here is derived from an EMBL/GenBank/DDBJ whole genome shotgun (WGS) entry which is preliminary data.</text>
</comment>